<dbReference type="Gene3D" id="2.60.40.10">
    <property type="entry name" value="Immunoglobulins"/>
    <property type="match status" value="1"/>
</dbReference>
<dbReference type="AlphaFoldDB" id="A0AAJ1ET48"/>
<evidence type="ECO:0000256" key="3">
    <source>
        <dbReference type="ARBA" id="ARBA00022729"/>
    </source>
</evidence>
<evidence type="ECO:0000259" key="10">
    <source>
        <dbReference type="SMART" id="SM00460"/>
    </source>
</evidence>
<sequence length="1003" mass="108033">MAKDDSKLERFKERVLNRLLYLDKAIDVSDLDIAPNEIQYSVNGMDLTGIYAAREIVRKNPFYSTAATTGFPEFTYKDNGCVATVKYTYHPAWTQDFVAKVIASYDEVMALIKPGDSDFAKILKIHDWIVKNVSYGMSTLYYDFGVGALANRKAVCAGYAQCYQFLLSQVGIDSVYIAANTKKEPHAWNLVKLDGHWFHVDCTWDRGLGVNPNVKHTYFMLSDAEFNADGVHSEDWKKPEKGYPTNNVCTIQNKFYASNTDIATDVQIAANPIVLNHKFDPSSTYSHSDTEHWRTCVAGVEVRKPHDGSPCTVCGYTAPSVTSYTVTLTNDGNGTASASATSAAAGTEITLTAVPNTGYHFKEWKVISGSMTITNNKFTMPAENVEVKAVFEKDAPTTCSLTTQVNGGNGTISASKTGLTAGSTETITFTPDAGYEIDTVTVNGTATSVSGNTLNVTMNENKTVVVTYKAVEYNITVTDGKATVDAGSEISKAAQGTIVTLTANAAPSGKVFDKWEVVSGGITLADVNSATTTFTMPASAVSVKATYKDAPHTHTYNQETVKPEALKTPADCTNDAVYFKSCSCGAISTTDTFAAMGTALGHAYGSDWKYDSTNHWHECSRCHDKKDEAAHDYGSDNVCDTCGYDKTVPHTHNLTLVAAKAATCTAAGNSAYYTCDGCDKWFADATGSVEITDKTSVKIPATGHTAGTEWKSDDTNHWHECTVAGCGVIIESTKSAHTASDWIIDTPATATTAGTKHKECTVCHRVLETQTIPSMGTELKIIAGDNQIYDKASGSDVTITCNGDFAKFTGIKVDGSVVDSSNYTAVSGSTVLTLKASYLGTLTDGSHTITFVYTDGEANANLTVRTAGSEHIHDYGTEWKSNADNHWHECNCGDKKDEAAHSFKWVVDKEATATKKGSKHEECKTCGYKRPAVEIPATGTTTAPTDTTKPNDTTKPGNTNGSEKSPQTGDNSNIFLWFALLFVSVAGVTGITVYNKKKKEHAE</sequence>
<comment type="caution">
    <text evidence="11">The sequence shown here is derived from an EMBL/GenBank/DDBJ whole genome shotgun (WGS) entry which is preliminary data.</text>
</comment>
<evidence type="ECO:0000256" key="4">
    <source>
        <dbReference type="ARBA" id="ARBA00023001"/>
    </source>
</evidence>
<evidence type="ECO:0000313" key="11">
    <source>
        <dbReference type="EMBL" id="MCB5495693.1"/>
    </source>
</evidence>
<dbReference type="InterPro" id="IPR014756">
    <property type="entry name" value="Ig_E-set"/>
</dbReference>
<evidence type="ECO:0000256" key="5">
    <source>
        <dbReference type="ARBA" id="ARBA00023088"/>
    </source>
</evidence>
<dbReference type="PANTHER" id="PTHR46333">
    <property type="entry name" value="CYTOKINESIS PROTEIN 3"/>
    <property type="match status" value="1"/>
</dbReference>
<dbReference type="InterPro" id="IPR052557">
    <property type="entry name" value="CAP/Cytokinesis_protein"/>
</dbReference>
<feature type="region of interest" description="Disordered" evidence="8">
    <location>
        <begin position="935"/>
        <end position="968"/>
    </location>
</feature>
<reference evidence="11" key="1">
    <citation type="submission" date="2021-10" db="EMBL/GenBank/DDBJ databases">
        <title>Collection of gut derived symbiotic bacterial strains cultured from healthy donors.</title>
        <authorList>
            <person name="Lin H."/>
            <person name="Littmann E."/>
            <person name="Claire K."/>
            <person name="Pamer E."/>
        </authorList>
    </citation>
    <scope>NUCLEOTIDE SEQUENCE</scope>
    <source>
        <strain evidence="11">MSK.23.4</strain>
    </source>
</reference>
<feature type="transmembrane region" description="Helical" evidence="9">
    <location>
        <begin position="974"/>
        <end position="994"/>
    </location>
</feature>
<keyword evidence="5" id="KW-0572">Peptidoglycan-anchor</keyword>
<dbReference type="InterPro" id="IPR002931">
    <property type="entry name" value="Transglutaminase-like"/>
</dbReference>
<dbReference type="Gene3D" id="3.10.620.30">
    <property type="match status" value="1"/>
</dbReference>
<dbReference type="InterPro" id="IPR038765">
    <property type="entry name" value="Papain-like_cys_pep_sf"/>
</dbReference>
<dbReference type="Pfam" id="PF03442">
    <property type="entry name" value="CBM_X2"/>
    <property type="match status" value="1"/>
</dbReference>
<dbReference type="SMART" id="SM00460">
    <property type="entry name" value="TGc"/>
    <property type="match status" value="1"/>
</dbReference>
<evidence type="ECO:0000256" key="2">
    <source>
        <dbReference type="ARBA" id="ARBA00022525"/>
    </source>
</evidence>
<evidence type="ECO:0000256" key="9">
    <source>
        <dbReference type="SAM" id="Phobius"/>
    </source>
</evidence>
<dbReference type="SUPFAM" id="SSF54001">
    <property type="entry name" value="Cysteine proteinases"/>
    <property type="match status" value="1"/>
</dbReference>
<dbReference type="InterPro" id="IPR019931">
    <property type="entry name" value="LPXTG_anchor"/>
</dbReference>
<dbReference type="RefSeq" id="WP_173880313.1">
    <property type="nucleotide sequence ID" value="NZ_JAAIMT010000057.1"/>
</dbReference>
<gene>
    <name evidence="11" type="ORF">LIQ10_18490</name>
</gene>
<dbReference type="InterPro" id="IPR013783">
    <property type="entry name" value="Ig-like_fold"/>
</dbReference>
<dbReference type="Pfam" id="PF00746">
    <property type="entry name" value="Gram_pos_anchor"/>
    <property type="match status" value="1"/>
</dbReference>
<feature type="compositionally biased region" description="Low complexity" evidence="8">
    <location>
        <begin position="936"/>
        <end position="959"/>
    </location>
</feature>
<evidence type="ECO:0000256" key="7">
    <source>
        <dbReference type="ARBA" id="ARBA00023326"/>
    </source>
</evidence>
<dbReference type="Proteomes" id="UP001297422">
    <property type="component" value="Unassembled WGS sequence"/>
</dbReference>
<feature type="domain" description="Transglutaminase-like" evidence="10">
    <location>
        <begin position="148"/>
        <end position="204"/>
    </location>
</feature>
<evidence type="ECO:0000256" key="6">
    <source>
        <dbReference type="ARBA" id="ARBA00023277"/>
    </source>
</evidence>
<keyword evidence="9" id="KW-1133">Transmembrane helix</keyword>
<name>A0AAJ1ET48_MEDGN</name>
<keyword evidence="3" id="KW-0732">Signal</keyword>
<protein>
    <submittedName>
        <fullName evidence="11">LPXTG cell wall anchor domain-containing protein</fullName>
    </submittedName>
</protein>
<dbReference type="Pfam" id="PF18998">
    <property type="entry name" value="Flg_new_2"/>
    <property type="match status" value="3"/>
</dbReference>
<dbReference type="PANTHER" id="PTHR46333:SF2">
    <property type="entry name" value="CYTOKINESIS PROTEIN 3"/>
    <property type="match status" value="1"/>
</dbReference>
<dbReference type="Pfam" id="PF01841">
    <property type="entry name" value="Transglut_core"/>
    <property type="match status" value="1"/>
</dbReference>
<dbReference type="EMBL" id="JAJBNC010000055">
    <property type="protein sequence ID" value="MCB5495693.1"/>
    <property type="molecule type" value="Genomic_DNA"/>
</dbReference>
<proteinExistence type="predicted"/>
<evidence type="ECO:0000256" key="8">
    <source>
        <dbReference type="SAM" id="MobiDB-lite"/>
    </source>
</evidence>
<evidence type="ECO:0000313" key="12">
    <source>
        <dbReference type="Proteomes" id="UP001297422"/>
    </source>
</evidence>
<evidence type="ECO:0000256" key="1">
    <source>
        <dbReference type="ARBA" id="ARBA00022512"/>
    </source>
</evidence>
<keyword evidence="7" id="KW-0624">Polysaccharide degradation</keyword>
<keyword evidence="2" id="KW-0964">Secreted</keyword>
<dbReference type="GO" id="GO:0005737">
    <property type="term" value="C:cytoplasm"/>
    <property type="evidence" value="ECO:0007669"/>
    <property type="project" value="TreeGrafter"/>
</dbReference>
<keyword evidence="1" id="KW-0134">Cell wall</keyword>
<dbReference type="NCBIfam" id="TIGR01167">
    <property type="entry name" value="LPXTG_anchor"/>
    <property type="match status" value="1"/>
</dbReference>
<dbReference type="GO" id="GO:0030245">
    <property type="term" value="P:cellulose catabolic process"/>
    <property type="evidence" value="ECO:0007669"/>
    <property type="project" value="UniProtKB-KW"/>
</dbReference>
<dbReference type="InterPro" id="IPR005102">
    <property type="entry name" value="Carbo-bd_X2"/>
</dbReference>
<keyword evidence="4" id="KW-0136">Cellulose degradation</keyword>
<organism evidence="11 12">
    <name type="scientific">Mediterraneibacter gnavus</name>
    <name type="common">Ruminococcus gnavus</name>
    <dbReference type="NCBI Taxonomy" id="33038"/>
    <lineage>
        <taxon>Bacteria</taxon>
        <taxon>Bacillati</taxon>
        <taxon>Bacillota</taxon>
        <taxon>Clostridia</taxon>
        <taxon>Lachnospirales</taxon>
        <taxon>Lachnospiraceae</taxon>
        <taxon>Mediterraneibacter</taxon>
    </lineage>
</organism>
<dbReference type="SUPFAM" id="SSF81296">
    <property type="entry name" value="E set domains"/>
    <property type="match status" value="1"/>
</dbReference>
<keyword evidence="9" id="KW-0472">Membrane</keyword>
<keyword evidence="6" id="KW-0119">Carbohydrate metabolism</keyword>
<dbReference type="InterPro" id="IPR044060">
    <property type="entry name" value="Bacterial_rp_domain"/>
</dbReference>
<keyword evidence="9" id="KW-0812">Transmembrane</keyword>
<accession>A0AAJ1ET48</accession>